<dbReference type="EMBL" id="CP139781">
    <property type="protein sequence ID" value="WRQ89368.1"/>
    <property type="molecule type" value="Genomic_DNA"/>
</dbReference>
<evidence type="ECO:0000313" key="2">
    <source>
        <dbReference type="EMBL" id="WRQ89368.1"/>
    </source>
</evidence>
<protein>
    <submittedName>
        <fullName evidence="2">Uncharacterized protein</fullName>
    </submittedName>
</protein>
<feature type="compositionally biased region" description="Basic and acidic residues" evidence="1">
    <location>
        <begin position="185"/>
        <end position="196"/>
    </location>
</feature>
<reference evidence="2 3" key="1">
    <citation type="submission" date="2023-12" db="EMBL/GenBank/DDBJ databases">
        <title>Description of an unclassified Opitutus bacterium of Verrucomicrobiota.</title>
        <authorList>
            <person name="Zhang D.-F."/>
        </authorList>
    </citation>
    <scope>NUCLEOTIDE SEQUENCE [LARGE SCALE GENOMIC DNA]</scope>
    <source>
        <strain evidence="2 3">WL0086</strain>
    </source>
</reference>
<dbReference type="Proteomes" id="UP000738431">
    <property type="component" value="Chromosome"/>
</dbReference>
<proteinExistence type="predicted"/>
<feature type="region of interest" description="Disordered" evidence="1">
    <location>
        <begin position="176"/>
        <end position="196"/>
    </location>
</feature>
<evidence type="ECO:0000256" key="1">
    <source>
        <dbReference type="SAM" id="MobiDB-lite"/>
    </source>
</evidence>
<organism evidence="2 3">
    <name type="scientific">Actomonas aquatica</name>
    <dbReference type="NCBI Taxonomy" id="2866162"/>
    <lineage>
        <taxon>Bacteria</taxon>
        <taxon>Pseudomonadati</taxon>
        <taxon>Verrucomicrobiota</taxon>
        <taxon>Opitutia</taxon>
        <taxon>Opitutales</taxon>
        <taxon>Opitutaceae</taxon>
        <taxon>Actomonas</taxon>
    </lineage>
</organism>
<dbReference type="RefSeq" id="WP_221029941.1">
    <property type="nucleotide sequence ID" value="NZ_CP139781.1"/>
</dbReference>
<gene>
    <name evidence="2" type="ORF">K1X11_008100</name>
</gene>
<sequence length="196" mass="22498">MDVLGQFLDDREDPQKRHAAAVDAQKDRAWWEIKGATEEQRLLAFEAWCRRQIQSRLVLSEEATAKARRTGQCLAEIKCMLLELFRRGWLLDGARLAPHVIAVLDDVGNAQRAGRVQEFWPFFRSVVRSYVGRNAEEIRSESMRAGNIASMAFTDIARTLPALVAQEREELNETLREKKTRARAKQAEQDKQGQLF</sequence>
<evidence type="ECO:0000313" key="3">
    <source>
        <dbReference type="Proteomes" id="UP000738431"/>
    </source>
</evidence>
<keyword evidence="3" id="KW-1185">Reference proteome</keyword>
<accession>A0ABZ1CCH2</accession>
<name>A0ABZ1CCH2_9BACT</name>